<dbReference type="Proteomes" id="UP000238034">
    <property type="component" value="Unassembled WGS sequence"/>
</dbReference>
<sequence length="243" mass="26445">MNFCFNLLLCPYLYSMRCNAFPMKYFSLILLAIILSSCLEGDDDSFRRKSDVLFVNVYNDAVNGIEFRVDDIEWAYGYRSYDTLDVYHTFYSGDVAFSAFVAGSGSGQAIASVSQTLNGGGKYTAFLTGKSGDGNMLFLPDTLNQPASGKALIRFVNLSPDLSKADIKVADSSTISSLDYLTAGYMSIDSGATVIRTYRAGEADASAALNFKAVSRGIYTMYTKGLASRTGKDSLAISYFLQP</sequence>
<gene>
    <name evidence="2" type="ORF">B0I27_1073</name>
</gene>
<evidence type="ECO:0000313" key="3">
    <source>
        <dbReference type="Proteomes" id="UP000238034"/>
    </source>
</evidence>
<dbReference type="InterPro" id="IPR025510">
    <property type="entry name" value="DUF4397"/>
</dbReference>
<evidence type="ECO:0000313" key="2">
    <source>
        <dbReference type="EMBL" id="PRY51418.1"/>
    </source>
</evidence>
<name>A0A2T0U0Q0_9SPHI</name>
<accession>A0A2T0U0Q0</accession>
<dbReference type="AlphaFoldDB" id="A0A2T0U0Q0"/>
<keyword evidence="3" id="KW-1185">Reference proteome</keyword>
<feature type="domain" description="DUF4397" evidence="1">
    <location>
        <begin position="53"/>
        <end position="167"/>
    </location>
</feature>
<organism evidence="2 3">
    <name type="scientific">Arcticibacter pallidicorallinus</name>
    <dbReference type="NCBI Taxonomy" id="1259464"/>
    <lineage>
        <taxon>Bacteria</taxon>
        <taxon>Pseudomonadati</taxon>
        <taxon>Bacteroidota</taxon>
        <taxon>Sphingobacteriia</taxon>
        <taxon>Sphingobacteriales</taxon>
        <taxon>Sphingobacteriaceae</taxon>
        <taxon>Arcticibacter</taxon>
    </lineage>
</organism>
<dbReference type="Pfam" id="PF14344">
    <property type="entry name" value="DUF4397"/>
    <property type="match status" value="1"/>
</dbReference>
<proteinExistence type="predicted"/>
<comment type="caution">
    <text evidence="2">The sequence shown here is derived from an EMBL/GenBank/DDBJ whole genome shotgun (WGS) entry which is preliminary data.</text>
</comment>
<evidence type="ECO:0000259" key="1">
    <source>
        <dbReference type="Pfam" id="PF14344"/>
    </source>
</evidence>
<dbReference type="OrthoDB" id="9792011at2"/>
<dbReference type="EMBL" id="PVTH01000007">
    <property type="protein sequence ID" value="PRY51418.1"/>
    <property type="molecule type" value="Genomic_DNA"/>
</dbReference>
<protein>
    <submittedName>
        <fullName evidence="2">Uncharacterized protein DUF4397</fullName>
    </submittedName>
</protein>
<reference evidence="2 3" key="1">
    <citation type="submission" date="2018-03" db="EMBL/GenBank/DDBJ databases">
        <title>Genomic Encyclopedia of Type Strains, Phase III (KMG-III): the genomes of soil and plant-associated and newly described type strains.</title>
        <authorList>
            <person name="Whitman W."/>
        </authorList>
    </citation>
    <scope>NUCLEOTIDE SEQUENCE [LARGE SCALE GENOMIC DNA]</scope>
    <source>
        <strain evidence="2 3">CGMCC 1.9313</strain>
    </source>
</reference>